<dbReference type="Proteomes" id="UP000593566">
    <property type="component" value="Unassembled WGS sequence"/>
</dbReference>
<accession>A0A8H6CKL0</accession>
<protein>
    <recommendedName>
        <fullName evidence="7">Dihydroorotase</fullName>
    </recommendedName>
</protein>
<dbReference type="InterPro" id="IPR004721">
    <property type="entry name" value="DHOdimr"/>
</dbReference>
<evidence type="ECO:0000256" key="1">
    <source>
        <dbReference type="ARBA" id="ARBA00022723"/>
    </source>
</evidence>
<sequence>MPNLNPPITNVQQCLDYQNRLQAMEPNVRFLMSLYLNSTITPATIYEAKRAGIVGVKMYPANVTTGSSQGVTDYAAFYPVLAEMERQDMILNLHGECPSVGDVTVMSAESAFLPILSDYHTRFPRLRIVLEHLSTAAAVSAVAACGKTVAASITSHHLSLIVDDWQNDVHCNCKPVAKLPSDRAALLRAAISGNPKFFFGSDSAPHPIAAKKGGDKIAAGVFTQPYTTQSVVDALEKGVEWGVLKDEDVTVERLKGFMGDFGRRFYKVESEPRGEIELRRGEDRIMDVLQNDDQSVQVVPFRRGEKTWGQGALTRLVQTISADFAASAPREWIRDPEATKELADLWLQYENNPILEPSLFPAAYHESTMAPSWQEATLKRCLSCMRSAPPFVVWCKIVSSFITNFGRVGLLPAVAQPGGCIVSLAGTGVLFVIRQTGWLWPGRQTWYIIGDCCLNGVMCGGMFGAGDADPYETLWRYMFIV</sequence>
<dbReference type="PANTHER" id="PTHR43137:SF1">
    <property type="entry name" value="DIHYDROOROTASE"/>
    <property type="match status" value="1"/>
</dbReference>
<dbReference type="AlphaFoldDB" id="A0A8H6CKL0"/>
<keyword evidence="1" id="KW-0479">Metal-binding</keyword>
<evidence type="ECO:0000313" key="6">
    <source>
        <dbReference type="Proteomes" id="UP000593566"/>
    </source>
</evidence>
<evidence type="ECO:0008006" key="7">
    <source>
        <dbReference type="Google" id="ProtNLM"/>
    </source>
</evidence>
<keyword evidence="2" id="KW-0378">Hydrolase</keyword>
<organism evidence="5 6">
    <name type="scientific">Letharia lupina</name>
    <dbReference type="NCBI Taxonomy" id="560253"/>
    <lineage>
        <taxon>Eukaryota</taxon>
        <taxon>Fungi</taxon>
        <taxon>Dikarya</taxon>
        <taxon>Ascomycota</taxon>
        <taxon>Pezizomycotina</taxon>
        <taxon>Lecanoromycetes</taxon>
        <taxon>OSLEUM clade</taxon>
        <taxon>Lecanoromycetidae</taxon>
        <taxon>Lecanorales</taxon>
        <taxon>Lecanorineae</taxon>
        <taxon>Parmeliaceae</taxon>
        <taxon>Letharia</taxon>
    </lineage>
</organism>
<evidence type="ECO:0000256" key="3">
    <source>
        <dbReference type="ARBA" id="ARBA00022833"/>
    </source>
</evidence>
<gene>
    <name evidence="5" type="ORF">HO133_010465</name>
</gene>
<dbReference type="GeneID" id="59338856"/>
<dbReference type="RefSeq" id="XP_037154135.1">
    <property type="nucleotide sequence ID" value="XM_037301318.1"/>
</dbReference>
<dbReference type="GO" id="GO:0046872">
    <property type="term" value="F:metal ion binding"/>
    <property type="evidence" value="ECO:0007669"/>
    <property type="project" value="UniProtKB-KW"/>
</dbReference>
<comment type="caution">
    <text evidence="5">The sequence shown here is derived from an EMBL/GenBank/DDBJ whole genome shotgun (WGS) entry which is preliminary data.</text>
</comment>
<proteinExistence type="predicted"/>
<evidence type="ECO:0000256" key="2">
    <source>
        <dbReference type="ARBA" id="ARBA00022801"/>
    </source>
</evidence>
<dbReference type="GO" id="GO:0004151">
    <property type="term" value="F:dihydroorotase activity"/>
    <property type="evidence" value="ECO:0007669"/>
    <property type="project" value="InterPro"/>
</dbReference>
<dbReference type="SUPFAM" id="SSF51556">
    <property type="entry name" value="Metallo-dependent hydrolases"/>
    <property type="match status" value="1"/>
</dbReference>
<name>A0A8H6CKL0_9LECA</name>
<evidence type="ECO:0000256" key="4">
    <source>
        <dbReference type="ARBA" id="ARBA00022975"/>
    </source>
</evidence>
<dbReference type="UniPathway" id="UPA00070">
    <property type="reaction ID" value="UER00117"/>
</dbReference>
<dbReference type="EMBL" id="JACCJB010000008">
    <property type="protein sequence ID" value="KAF6225268.1"/>
    <property type="molecule type" value="Genomic_DNA"/>
</dbReference>
<dbReference type="InterPro" id="IPR032466">
    <property type="entry name" value="Metal_Hydrolase"/>
</dbReference>
<dbReference type="GO" id="GO:0006207">
    <property type="term" value="P:'de novo' pyrimidine nucleobase biosynthetic process"/>
    <property type="evidence" value="ECO:0007669"/>
    <property type="project" value="TreeGrafter"/>
</dbReference>
<dbReference type="Gene3D" id="3.20.20.140">
    <property type="entry name" value="Metal-dependent hydrolases"/>
    <property type="match status" value="1"/>
</dbReference>
<dbReference type="PANTHER" id="PTHR43137">
    <property type="entry name" value="DIHYDROOROTASE"/>
    <property type="match status" value="1"/>
</dbReference>
<dbReference type="InterPro" id="IPR002195">
    <property type="entry name" value="Dihydroorotase_CS"/>
</dbReference>
<evidence type="ECO:0000313" key="5">
    <source>
        <dbReference type="EMBL" id="KAF6225268.1"/>
    </source>
</evidence>
<keyword evidence="4" id="KW-0665">Pyrimidine biosynthesis</keyword>
<dbReference type="PROSITE" id="PS00483">
    <property type="entry name" value="DIHYDROOROTASE_2"/>
    <property type="match status" value="1"/>
</dbReference>
<keyword evidence="6" id="KW-1185">Reference proteome</keyword>
<dbReference type="GO" id="GO:0005737">
    <property type="term" value="C:cytoplasm"/>
    <property type="evidence" value="ECO:0007669"/>
    <property type="project" value="TreeGrafter"/>
</dbReference>
<reference evidence="5 6" key="1">
    <citation type="journal article" date="2020" name="Genomics">
        <title>Complete, high-quality genomes from long-read metagenomic sequencing of two wolf lichen thalli reveals enigmatic genome architecture.</title>
        <authorList>
            <person name="McKenzie S.K."/>
            <person name="Walston R.F."/>
            <person name="Allen J.L."/>
        </authorList>
    </citation>
    <scope>NUCLEOTIDE SEQUENCE [LARGE SCALE GENOMIC DNA]</scope>
    <source>
        <strain evidence="5">WasteWater1</strain>
    </source>
</reference>
<keyword evidence="3" id="KW-0862">Zinc</keyword>
<dbReference type="GO" id="GO:0044205">
    <property type="term" value="P:'de novo' UMP biosynthetic process"/>
    <property type="evidence" value="ECO:0007669"/>
    <property type="project" value="UniProtKB-UniPathway"/>
</dbReference>